<reference evidence="5 6" key="1">
    <citation type="journal article" date="2019" name="Int. J. Syst. Evol. Microbiol.">
        <title>The Global Catalogue of Microorganisms (GCM) 10K type strain sequencing project: providing services to taxonomists for standard genome sequencing and annotation.</title>
        <authorList>
            <consortium name="The Broad Institute Genomics Platform"/>
            <consortium name="The Broad Institute Genome Sequencing Center for Infectious Disease"/>
            <person name="Wu L."/>
            <person name="Ma J."/>
        </authorList>
    </citation>
    <scope>NUCLEOTIDE SEQUENCE [LARGE SCALE GENOMIC DNA]</scope>
    <source>
        <strain evidence="5 6">JCM 11813</strain>
    </source>
</reference>
<dbReference type="SUPFAM" id="SSF51391">
    <property type="entry name" value="Thiamin phosphate synthase"/>
    <property type="match status" value="1"/>
</dbReference>
<organism evidence="5 6">
    <name type="scientific">Nocardioides aquiterrae</name>
    <dbReference type="NCBI Taxonomy" id="203799"/>
    <lineage>
        <taxon>Bacteria</taxon>
        <taxon>Bacillati</taxon>
        <taxon>Actinomycetota</taxon>
        <taxon>Actinomycetes</taxon>
        <taxon>Propionibacteriales</taxon>
        <taxon>Nocardioidaceae</taxon>
        <taxon>Nocardioides</taxon>
    </lineage>
</organism>
<dbReference type="PANTHER" id="PTHR20857">
    <property type="entry name" value="THIAMINE-PHOSPHATE PYROPHOSPHORYLASE"/>
    <property type="match status" value="1"/>
</dbReference>
<name>A0ABN1U9E2_9ACTN</name>
<dbReference type="Proteomes" id="UP001499979">
    <property type="component" value="Unassembled WGS sequence"/>
</dbReference>
<evidence type="ECO:0000313" key="6">
    <source>
        <dbReference type="Proteomes" id="UP001499979"/>
    </source>
</evidence>
<dbReference type="CDD" id="cd00564">
    <property type="entry name" value="TMP_TenI"/>
    <property type="match status" value="1"/>
</dbReference>
<evidence type="ECO:0000256" key="2">
    <source>
        <dbReference type="ARBA" id="ARBA00004948"/>
    </source>
</evidence>
<comment type="function">
    <text evidence="1">Condenses 4-methyl-5-(beta-hydroxyethyl)thiazole monophosphate (THZ-P) and 2-methyl-4-amino-5-hydroxymethyl pyrimidine pyrophosphate (HMP-PP) to form thiamine monophosphate (TMP).</text>
</comment>
<evidence type="ECO:0000313" key="5">
    <source>
        <dbReference type="EMBL" id="GAA1129461.1"/>
    </source>
</evidence>
<gene>
    <name evidence="5" type="primary">thiE_2</name>
    <name evidence="5" type="ORF">GCM10009606_06620</name>
</gene>
<dbReference type="EMBL" id="BAAAJE010000002">
    <property type="protein sequence ID" value="GAA1129461.1"/>
    <property type="molecule type" value="Genomic_DNA"/>
</dbReference>
<dbReference type="PANTHER" id="PTHR20857:SF15">
    <property type="entry name" value="THIAMINE-PHOSPHATE SYNTHASE"/>
    <property type="match status" value="1"/>
</dbReference>
<dbReference type="RefSeq" id="WP_343905640.1">
    <property type="nucleotide sequence ID" value="NZ_BAAAJE010000002.1"/>
</dbReference>
<sequence length="188" mass="19137">MTAQQSRLPRLLVVTDRAQLPLGRSLLSTVDSCLRAGLTHVVLRELDLPDGQRAALAAALTRVGAAVIAAHRPVPAAIGTHLPAGAAGTGLGRSCHSRRDVEEAAAEGSAYATLGPFAPSASKPGYGPALPPTELRGHEIPVYALGGVSESNAAELVGAGAYGVAVMGAVMRSGAPETVVRRLLEAVR</sequence>
<comment type="pathway">
    <text evidence="2">Cofactor biosynthesis; thiamine diphosphate biosynthesis.</text>
</comment>
<accession>A0ABN1U9E2</accession>
<dbReference type="InterPro" id="IPR013785">
    <property type="entry name" value="Aldolase_TIM"/>
</dbReference>
<dbReference type="InterPro" id="IPR022998">
    <property type="entry name" value="ThiamineP_synth_TenI"/>
</dbReference>
<keyword evidence="6" id="KW-1185">Reference proteome</keyword>
<evidence type="ECO:0000256" key="3">
    <source>
        <dbReference type="ARBA" id="ARBA00022977"/>
    </source>
</evidence>
<feature type="domain" description="Thiamine phosphate synthase/TenI" evidence="4">
    <location>
        <begin position="91"/>
        <end position="170"/>
    </location>
</feature>
<protein>
    <submittedName>
        <fullName evidence="5">Thiamine phosphate synthase</fullName>
    </submittedName>
</protein>
<comment type="caution">
    <text evidence="5">The sequence shown here is derived from an EMBL/GenBank/DDBJ whole genome shotgun (WGS) entry which is preliminary data.</text>
</comment>
<dbReference type="Pfam" id="PF02581">
    <property type="entry name" value="TMP-TENI"/>
    <property type="match status" value="1"/>
</dbReference>
<proteinExistence type="predicted"/>
<evidence type="ECO:0000259" key="4">
    <source>
        <dbReference type="Pfam" id="PF02581"/>
    </source>
</evidence>
<dbReference type="Gene3D" id="3.20.20.70">
    <property type="entry name" value="Aldolase class I"/>
    <property type="match status" value="2"/>
</dbReference>
<dbReference type="InterPro" id="IPR036206">
    <property type="entry name" value="ThiamineP_synth_sf"/>
</dbReference>
<keyword evidence="3" id="KW-0784">Thiamine biosynthesis</keyword>
<evidence type="ECO:0000256" key="1">
    <source>
        <dbReference type="ARBA" id="ARBA00003814"/>
    </source>
</evidence>